<proteinExistence type="predicted"/>
<dbReference type="Proteomes" id="UP001138894">
    <property type="component" value="Unassembled WGS sequence"/>
</dbReference>
<accession>A0A9X1F5D5</accession>
<evidence type="ECO:0000313" key="1">
    <source>
        <dbReference type="EMBL" id="MBV7267569.1"/>
    </source>
</evidence>
<evidence type="ECO:0000313" key="2">
    <source>
        <dbReference type="Proteomes" id="UP001138894"/>
    </source>
</evidence>
<dbReference type="AlphaFoldDB" id="A0A9X1F5D5"/>
<reference evidence="1" key="1">
    <citation type="submission" date="2021-04" db="EMBL/GenBank/DDBJ databases">
        <authorList>
            <person name="Pira H."/>
            <person name="Risdian C."/>
            <person name="Wink J."/>
        </authorList>
    </citation>
    <scope>NUCLEOTIDE SEQUENCE</scope>
    <source>
        <strain evidence="1">WHY3</strain>
    </source>
</reference>
<sequence>MAKISKVHVHEIPENVAVSDNKTNTIIVITEIIFHPLDIKLEMEYQLYLFVYDIHGKEDIPILISNWDDSIMHRISKEHRIDDFLSKGNVLIKANDNKNNKLVIEKEMILKLGKVTKSTSIYTRNFEVFAKLIPAIDGASSRSNVFESKLIN</sequence>
<name>A0A9X1F5D5_9FLAO</name>
<gene>
    <name evidence="1" type="ORF">KCG49_00005</name>
</gene>
<dbReference type="RefSeq" id="WP_218544131.1">
    <property type="nucleotide sequence ID" value="NZ_JAGSPD010000001.1"/>
</dbReference>
<dbReference type="EMBL" id="JAGSPD010000001">
    <property type="protein sequence ID" value="MBV7267569.1"/>
    <property type="molecule type" value="Genomic_DNA"/>
</dbReference>
<protein>
    <submittedName>
        <fullName evidence="1">Uncharacterized protein</fullName>
    </submittedName>
</protein>
<keyword evidence="2" id="KW-1185">Reference proteome</keyword>
<organism evidence="1 2">
    <name type="scientific">Winogradskyella luteola</name>
    <dbReference type="NCBI Taxonomy" id="2828330"/>
    <lineage>
        <taxon>Bacteria</taxon>
        <taxon>Pseudomonadati</taxon>
        <taxon>Bacteroidota</taxon>
        <taxon>Flavobacteriia</taxon>
        <taxon>Flavobacteriales</taxon>
        <taxon>Flavobacteriaceae</taxon>
        <taxon>Winogradskyella</taxon>
    </lineage>
</organism>
<comment type="caution">
    <text evidence="1">The sequence shown here is derived from an EMBL/GenBank/DDBJ whole genome shotgun (WGS) entry which is preliminary data.</text>
</comment>